<name>A0A9N7TMP4_PLEPL</name>
<organism evidence="2 3">
    <name type="scientific">Pleuronectes platessa</name>
    <name type="common">European plaice</name>
    <dbReference type="NCBI Taxonomy" id="8262"/>
    <lineage>
        <taxon>Eukaryota</taxon>
        <taxon>Metazoa</taxon>
        <taxon>Chordata</taxon>
        <taxon>Craniata</taxon>
        <taxon>Vertebrata</taxon>
        <taxon>Euteleostomi</taxon>
        <taxon>Actinopterygii</taxon>
        <taxon>Neopterygii</taxon>
        <taxon>Teleostei</taxon>
        <taxon>Neoteleostei</taxon>
        <taxon>Acanthomorphata</taxon>
        <taxon>Carangaria</taxon>
        <taxon>Pleuronectiformes</taxon>
        <taxon>Pleuronectoidei</taxon>
        <taxon>Pleuronectidae</taxon>
        <taxon>Pleuronectes</taxon>
    </lineage>
</organism>
<feature type="region of interest" description="Disordered" evidence="1">
    <location>
        <begin position="503"/>
        <end position="546"/>
    </location>
</feature>
<feature type="compositionally biased region" description="Basic and acidic residues" evidence="1">
    <location>
        <begin position="576"/>
        <end position="600"/>
    </location>
</feature>
<feature type="region of interest" description="Disordered" evidence="1">
    <location>
        <begin position="404"/>
        <end position="427"/>
    </location>
</feature>
<accession>A0A9N7TMP4</accession>
<evidence type="ECO:0000256" key="1">
    <source>
        <dbReference type="SAM" id="MobiDB-lite"/>
    </source>
</evidence>
<dbReference type="Proteomes" id="UP001153269">
    <property type="component" value="Unassembled WGS sequence"/>
</dbReference>
<feature type="compositionally biased region" description="Polar residues" evidence="1">
    <location>
        <begin position="505"/>
        <end position="530"/>
    </location>
</feature>
<dbReference type="PANTHER" id="PTHR35158:SF1">
    <property type="entry name" value="CDNA SEQUENCE CN725425"/>
    <property type="match status" value="1"/>
</dbReference>
<comment type="caution">
    <text evidence="2">The sequence shown here is derived from an EMBL/GenBank/DDBJ whole genome shotgun (WGS) entry which is preliminary data.</text>
</comment>
<keyword evidence="3" id="KW-1185">Reference proteome</keyword>
<evidence type="ECO:0000313" key="2">
    <source>
        <dbReference type="EMBL" id="CAB1414463.1"/>
    </source>
</evidence>
<dbReference type="PANTHER" id="PTHR35158">
    <property type="entry name" value="CDNA SEQUENCE CN725425"/>
    <property type="match status" value="1"/>
</dbReference>
<dbReference type="EMBL" id="CADEAL010000107">
    <property type="protein sequence ID" value="CAB1414463.1"/>
    <property type="molecule type" value="Genomic_DNA"/>
</dbReference>
<proteinExistence type="predicted"/>
<dbReference type="AlphaFoldDB" id="A0A9N7TMP4"/>
<dbReference type="InterPro" id="IPR027883">
    <property type="entry name" value="Redic1-like"/>
</dbReference>
<sequence length="600" mass="65905">MNWVGGSRSRLVMKSDTKKQREFFERRKMQKKLIKSGKALPSSPGDTTAGSDSIDLVTLFIVNQIAAKKQIKDLPKVAVLGSGRIGSRKHNNPLVLPMSPCSPSQLSLVESQSQCSVQGTRQKSHAVPQGFNCRQLSPVLESAFSDNSASDYRQTVNNPLSPFSSTSKASSAQGMFPLKLNLRQRGQTQTQTPPPWDTSGLEQIKFQPFSHPRGMMDNMPWSCGSNPPLYQLETPTVEQVLFGSPEPDVTEARHEVNFSLNNQPEDKDTMMDFILNQSECEQQFEEDLFRGFVNEDNEKEAFHIGSLKSKIYLKNETPVKSSAPQTVPESQCMGMELSNSDVTNFSCPAHSGSMNDCGYLASFASSGCYLSSDSTDDEDYCPPCLQPSASSYVEQACCVDTSNQGSQVRPKQGHSQPQPLTPRINPQTNIRVDEKVQPLNQEVCKCQKPSGGTRDAGTQTVAIPTAEMCDTSTQYIFTADGASRQPVFRVHLPPVGLSMQHAATGRQTDNAAQPNTLSASTGNGGKNTPWSKKKPEADSPPGNNGKIFLKLPINCYPDFANATDARGEESEEDSDERERHETDHVMMTDLSESARELLRK</sequence>
<evidence type="ECO:0000313" key="3">
    <source>
        <dbReference type="Proteomes" id="UP001153269"/>
    </source>
</evidence>
<feature type="region of interest" description="Disordered" evidence="1">
    <location>
        <begin position="559"/>
        <end position="600"/>
    </location>
</feature>
<reference evidence="2" key="1">
    <citation type="submission" date="2020-03" db="EMBL/GenBank/DDBJ databases">
        <authorList>
            <person name="Weist P."/>
        </authorList>
    </citation>
    <scope>NUCLEOTIDE SEQUENCE</scope>
</reference>
<gene>
    <name evidence="2" type="ORF">PLEPLA_LOCUS2172</name>
</gene>
<protein>
    <submittedName>
        <fullName evidence="2">Uncharacterized protein</fullName>
    </submittedName>
</protein>